<reference evidence="1" key="2">
    <citation type="submission" date="2022-01" db="EMBL/GenBank/DDBJ databases">
        <authorList>
            <person name="Yamashiro T."/>
            <person name="Shiraishi A."/>
            <person name="Satake H."/>
            <person name="Nakayama K."/>
        </authorList>
    </citation>
    <scope>NUCLEOTIDE SEQUENCE</scope>
</reference>
<reference evidence="1" key="1">
    <citation type="journal article" date="2022" name="Int. J. Mol. Sci.">
        <title>Draft Genome of Tanacetum Coccineum: Genomic Comparison of Closely Related Tanacetum-Family Plants.</title>
        <authorList>
            <person name="Yamashiro T."/>
            <person name="Shiraishi A."/>
            <person name="Nakayama K."/>
            <person name="Satake H."/>
        </authorList>
    </citation>
    <scope>NUCLEOTIDE SEQUENCE</scope>
</reference>
<evidence type="ECO:0000313" key="1">
    <source>
        <dbReference type="EMBL" id="GJT83898.1"/>
    </source>
</evidence>
<dbReference type="EMBL" id="BQNB010019303">
    <property type="protein sequence ID" value="GJT83898.1"/>
    <property type="molecule type" value="Genomic_DNA"/>
</dbReference>
<name>A0ABQ5H7Q7_9ASTR</name>
<protein>
    <submittedName>
        <fullName evidence="1">Uncharacterized protein</fullName>
    </submittedName>
</protein>
<gene>
    <name evidence="1" type="ORF">Tco_1058240</name>
</gene>
<evidence type="ECO:0000313" key="2">
    <source>
        <dbReference type="Proteomes" id="UP001151760"/>
    </source>
</evidence>
<comment type="caution">
    <text evidence="1">The sequence shown here is derived from an EMBL/GenBank/DDBJ whole genome shotgun (WGS) entry which is preliminary data.</text>
</comment>
<organism evidence="1 2">
    <name type="scientific">Tanacetum coccineum</name>
    <dbReference type="NCBI Taxonomy" id="301880"/>
    <lineage>
        <taxon>Eukaryota</taxon>
        <taxon>Viridiplantae</taxon>
        <taxon>Streptophyta</taxon>
        <taxon>Embryophyta</taxon>
        <taxon>Tracheophyta</taxon>
        <taxon>Spermatophyta</taxon>
        <taxon>Magnoliopsida</taxon>
        <taxon>eudicotyledons</taxon>
        <taxon>Gunneridae</taxon>
        <taxon>Pentapetalae</taxon>
        <taxon>asterids</taxon>
        <taxon>campanulids</taxon>
        <taxon>Asterales</taxon>
        <taxon>Asteraceae</taxon>
        <taxon>Asteroideae</taxon>
        <taxon>Anthemideae</taxon>
        <taxon>Anthemidinae</taxon>
        <taxon>Tanacetum</taxon>
    </lineage>
</organism>
<accession>A0ABQ5H7Q7</accession>
<sequence>MKEAEDKSKDKQLEEVPIVSRFPESPRAIIDWAPSEMKELSDQLKELSDKGFINPVSFTSWGLRSCCQDERKMEHSGCALILGRLLLGHARPMIKTPQRDVDHAGCKDDCKSTSEGLQFLDGKLVKHVEKGTVEIYFVGTEYQLADLFTKALPKELVEYLVHRIGMRCMTPTQLESLTKLSS</sequence>
<dbReference type="Proteomes" id="UP001151760">
    <property type="component" value="Unassembled WGS sequence"/>
</dbReference>
<keyword evidence="2" id="KW-1185">Reference proteome</keyword>
<proteinExistence type="predicted"/>